<gene>
    <name evidence="2" type="ORF">PSACC_01542</name>
</gene>
<organism evidence="2 3">
    <name type="scientific">Paramicrosporidium saccamoebae</name>
    <dbReference type="NCBI Taxonomy" id="1246581"/>
    <lineage>
        <taxon>Eukaryota</taxon>
        <taxon>Fungi</taxon>
        <taxon>Fungi incertae sedis</taxon>
        <taxon>Cryptomycota</taxon>
        <taxon>Cryptomycota incertae sedis</taxon>
        <taxon>Paramicrosporidium</taxon>
    </lineage>
</organism>
<evidence type="ECO:0000313" key="2">
    <source>
        <dbReference type="EMBL" id="PJF18643.1"/>
    </source>
</evidence>
<dbReference type="EMBL" id="MTSL01000110">
    <property type="protein sequence ID" value="PJF18643.1"/>
    <property type="molecule type" value="Genomic_DNA"/>
</dbReference>
<comment type="caution">
    <text evidence="2">The sequence shown here is derived from an EMBL/GenBank/DDBJ whole genome shotgun (WGS) entry which is preliminary data.</text>
</comment>
<dbReference type="AlphaFoldDB" id="A0A2H9TLL0"/>
<sequence length="444" mass="48791">MMCLVVLLLLVQLANALQFGALFRRKELNSAVRYSNDSEISIRTEVYNALLYLESNVLVVESIAGMQVCRISAKSRIRSYLLTAGEVEVQLGDVLMIYETGTVNQFKYKDATAENLESKIENAPPRAKVFGAVIQANSAPNYGFTKLFLNDKNTRIELLQSTVEVSSEAGYTATLDRISGKELMATSSGKTGFLARIRGNDYMVTILNPPGYVHSMEFEKGDRIILMAAGIDDWMVEMNMMIHRMARELAEGDISALNSQEYSNLAFFVAEIGDTANYLEEIAIVGRGKVENGSFKACSGTSFWRFEGDTMIVKNNKSAVLHISKNEEAKDVDTGNVFKLTTGRVEFSNVQPGDIVVIIRQFAGTVESVDIPTLKKALSGCKNSSELRIALKGLGLSRNTSVMAAFVSDSVRFSKPSVAEPKVTVDDSQSSNSQSDDEQRCILC</sequence>
<protein>
    <submittedName>
        <fullName evidence="2">Uncharacterized protein</fullName>
    </submittedName>
</protein>
<keyword evidence="3" id="KW-1185">Reference proteome</keyword>
<name>A0A2H9TLL0_9FUNG</name>
<keyword evidence="1" id="KW-0732">Signal</keyword>
<accession>A0A2H9TLL0</accession>
<feature type="chain" id="PRO_5014187393" evidence="1">
    <location>
        <begin position="17"/>
        <end position="444"/>
    </location>
</feature>
<evidence type="ECO:0000256" key="1">
    <source>
        <dbReference type="SAM" id="SignalP"/>
    </source>
</evidence>
<proteinExistence type="predicted"/>
<dbReference type="Proteomes" id="UP000240830">
    <property type="component" value="Unassembled WGS sequence"/>
</dbReference>
<reference evidence="2 3" key="1">
    <citation type="submission" date="2016-10" db="EMBL/GenBank/DDBJ databases">
        <title>The genome of Paramicrosporidium saccamoebae is the missing link in understanding Cryptomycota and Microsporidia evolution.</title>
        <authorList>
            <person name="Quandt C.A."/>
            <person name="Beaudet D."/>
            <person name="Corsaro D."/>
            <person name="Michel R."/>
            <person name="Corradi N."/>
            <person name="James T."/>
        </authorList>
    </citation>
    <scope>NUCLEOTIDE SEQUENCE [LARGE SCALE GENOMIC DNA]</scope>
    <source>
        <strain evidence="2 3">KSL3</strain>
    </source>
</reference>
<evidence type="ECO:0000313" key="3">
    <source>
        <dbReference type="Proteomes" id="UP000240830"/>
    </source>
</evidence>
<feature type="signal peptide" evidence="1">
    <location>
        <begin position="1"/>
        <end position="16"/>
    </location>
</feature>